<protein>
    <submittedName>
        <fullName evidence="1">Uncharacterized protein</fullName>
    </submittedName>
</protein>
<evidence type="ECO:0000313" key="1">
    <source>
        <dbReference type="EMBL" id="TFK58298.1"/>
    </source>
</evidence>
<dbReference type="EMBL" id="ML209466">
    <property type="protein sequence ID" value="TFK58298.1"/>
    <property type="molecule type" value="Genomic_DNA"/>
</dbReference>
<evidence type="ECO:0000313" key="2">
    <source>
        <dbReference type="Proteomes" id="UP000308600"/>
    </source>
</evidence>
<organism evidence="1 2">
    <name type="scientific">Pluteus cervinus</name>
    <dbReference type="NCBI Taxonomy" id="181527"/>
    <lineage>
        <taxon>Eukaryota</taxon>
        <taxon>Fungi</taxon>
        <taxon>Dikarya</taxon>
        <taxon>Basidiomycota</taxon>
        <taxon>Agaricomycotina</taxon>
        <taxon>Agaricomycetes</taxon>
        <taxon>Agaricomycetidae</taxon>
        <taxon>Agaricales</taxon>
        <taxon>Pluteineae</taxon>
        <taxon>Pluteaceae</taxon>
        <taxon>Pluteus</taxon>
    </lineage>
</organism>
<name>A0ACD2ZXP4_9AGAR</name>
<proteinExistence type="predicted"/>
<dbReference type="Proteomes" id="UP000308600">
    <property type="component" value="Unassembled WGS sequence"/>
</dbReference>
<accession>A0ACD2ZXP4</accession>
<gene>
    <name evidence="1" type="ORF">BDN72DRAFT_906872</name>
</gene>
<keyword evidence="2" id="KW-1185">Reference proteome</keyword>
<sequence>MSRLDQMTLLRFLVPYYDGATTKTKRNLLLRRAVTLWQDWFPEAPRDKRVLTRELHEDLEWASQVYPAGHAIDGTAWHQDLKLKNDRERRVNAWLDAAQKGIFETGPQYRNLITDAQRSFWKTCWEIKKAAIRRKEEQVRREQEFRVRKRRWEELVAGYEPSPALNYYTL</sequence>
<reference evidence="1 2" key="1">
    <citation type="journal article" date="2019" name="Nat. Ecol. Evol.">
        <title>Megaphylogeny resolves global patterns of mushroom evolution.</title>
        <authorList>
            <person name="Varga T."/>
            <person name="Krizsan K."/>
            <person name="Foldi C."/>
            <person name="Dima B."/>
            <person name="Sanchez-Garcia M."/>
            <person name="Sanchez-Ramirez S."/>
            <person name="Szollosi G.J."/>
            <person name="Szarkandi J.G."/>
            <person name="Papp V."/>
            <person name="Albert L."/>
            <person name="Andreopoulos W."/>
            <person name="Angelini C."/>
            <person name="Antonin V."/>
            <person name="Barry K.W."/>
            <person name="Bougher N.L."/>
            <person name="Buchanan P."/>
            <person name="Buyck B."/>
            <person name="Bense V."/>
            <person name="Catcheside P."/>
            <person name="Chovatia M."/>
            <person name="Cooper J."/>
            <person name="Damon W."/>
            <person name="Desjardin D."/>
            <person name="Finy P."/>
            <person name="Geml J."/>
            <person name="Haridas S."/>
            <person name="Hughes K."/>
            <person name="Justo A."/>
            <person name="Karasinski D."/>
            <person name="Kautmanova I."/>
            <person name="Kiss B."/>
            <person name="Kocsube S."/>
            <person name="Kotiranta H."/>
            <person name="LaButti K.M."/>
            <person name="Lechner B.E."/>
            <person name="Liimatainen K."/>
            <person name="Lipzen A."/>
            <person name="Lukacs Z."/>
            <person name="Mihaltcheva S."/>
            <person name="Morgado L.N."/>
            <person name="Niskanen T."/>
            <person name="Noordeloos M.E."/>
            <person name="Ohm R.A."/>
            <person name="Ortiz-Santana B."/>
            <person name="Ovrebo C."/>
            <person name="Racz N."/>
            <person name="Riley R."/>
            <person name="Savchenko A."/>
            <person name="Shiryaev A."/>
            <person name="Soop K."/>
            <person name="Spirin V."/>
            <person name="Szebenyi C."/>
            <person name="Tomsovsky M."/>
            <person name="Tulloss R.E."/>
            <person name="Uehling J."/>
            <person name="Grigoriev I.V."/>
            <person name="Vagvolgyi C."/>
            <person name="Papp T."/>
            <person name="Martin F.M."/>
            <person name="Miettinen O."/>
            <person name="Hibbett D.S."/>
            <person name="Nagy L.G."/>
        </authorList>
    </citation>
    <scope>NUCLEOTIDE SEQUENCE [LARGE SCALE GENOMIC DNA]</scope>
    <source>
        <strain evidence="1 2">NL-1719</strain>
    </source>
</reference>